<evidence type="ECO:0000259" key="2">
    <source>
        <dbReference type="Pfam" id="PF13476"/>
    </source>
</evidence>
<sequence>MKLKKIEISAFRIYNNPEYSVFDLTSNSGETAEFVSLYAPNGFGKTSFYDAVEWGVTGSVNRFFIRNKELNKLEINQSSQNKIPLLRNSKLERDTYVRVFSNSDENIFEQKISKNSTASDLPLKKNAEAHGFHKVILSQEWISAFLTEQNGEQRYNKFMENPELSGINDYYLNLKHLLSAQDAEEKQIKSKINELKKQVKNIGEQNLLETINLQIAKINQICEEKAFSLIEIETTDKELIVINDQITRKIGSCENEKQSLINKIDKLRLATTGGDELLSLKSFGDTKAALPNILKEIENIEKLLKEFDEKEKTANELTNLEQSLKELSTKKETVEIILSKYNQFESTNTEIKSKADKQAELQNNLPKLNEKIEKFNREEISINEQLKSSLQEIAVSEEKKKALPSLEKDIKDIANTLSEINKDLTAQNSKIAPLEKQIKDLKAESLEYNTLRNQLQDAKYSTKYIDEKSELIVLVNELNQIYTKLSTEKVNLQLLNEKIEKQQDLNSTIQSFIEQGLAIVNERQSSKCPLCEQLYPDLTTLANKISKNNALSDVLKGLLNQKQLLNETINRFEETIKTGNQRLKEYYTSKIDIKATEISGKLESIESIKKLIKDGNDKLDTLKSKNAELSTSMLGLSLIDYKKHLDVLIDAGLKSKEKYTKDLTNCRDSLKVNNALLEKQNNEITLIKQEKEKLQGNTNYTEVTEYYKANYPSQGIIKSLIDKSFENYKNDILTIRVKIKSLNEVLVSLKEKLSKFKEENLKNKKTELEQKKSFSDDELNKYVLYFKENFEFNINTSKVDEISQFLENTNTDNNGLLRNNKLIHDELITLEKNSQHISEFLQTERTKIKIQTKELELSFLELSVRPKIEDERKSAKVFLEKRIRDFFFEKLINKLYSKIDPHPDFKEVKFTPNLDAEPPRLDVFVKNKDSEFLIPNLYFSTAQINILSLCIFLASALKSTEYDCIFIDDPIQSMDNINVLSTIDLLRSIVVNHKKQIIISTHDENFHNLLKKKMPRDLFKSKFLKLESFGKVINDET</sequence>
<feature type="coiled-coil region" evidence="1">
    <location>
        <begin position="424"/>
        <end position="458"/>
    </location>
</feature>
<evidence type="ECO:0000313" key="5">
    <source>
        <dbReference type="Proteomes" id="UP000285951"/>
    </source>
</evidence>
<dbReference type="OrthoDB" id="9795626at2"/>
<dbReference type="GO" id="GO:0006302">
    <property type="term" value="P:double-strand break repair"/>
    <property type="evidence" value="ECO:0007669"/>
    <property type="project" value="InterPro"/>
</dbReference>
<dbReference type="PANTHER" id="PTHR32114">
    <property type="entry name" value="ABC TRANSPORTER ABCH.3"/>
    <property type="match status" value="1"/>
</dbReference>
<dbReference type="AlphaFoldDB" id="A0A7M4DB24"/>
<comment type="caution">
    <text evidence="3">The sequence shown here is derived from an EMBL/GenBank/DDBJ whole genome shotgun (WGS) entry which is preliminary data.</text>
</comment>
<evidence type="ECO:0000313" key="6">
    <source>
        <dbReference type="Proteomes" id="UP000462449"/>
    </source>
</evidence>
<feature type="domain" description="Rad50/SbcC-type AAA" evidence="2">
    <location>
        <begin position="5"/>
        <end position="221"/>
    </location>
</feature>
<dbReference type="PANTHER" id="PTHR32114:SF2">
    <property type="entry name" value="ABC TRANSPORTER ABCH.3"/>
    <property type="match status" value="1"/>
</dbReference>
<dbReference type="InterPro" id="IPR038729">
    <property type="entry name" value="Rad50/SbcC_AAA"/>
</dbReference>
<organism evidence="3 6">
    <name type="scientific">Labilibaculum euxinus</name>
    <dbReference type="NCBI Taxonomy" id="2686357"/>
    <lineage>
        <taxon>Bacteria</taxon>
        <taxon>Pseudomonadati</taxon>
        <taxon>Bacteroidota</taxon>
        <taxon>Bacteroidia</taxon>
        <taxon>Marinilabiliales</taxon>
        <taxon>Marinifilaceae</taxon>
        <taxon>Labilibaculum</taxon>
    </lineage>
</organism>
<feature type="coiled-coil region" evidence="1">
    <location>
        <begin position="178"/>
        <end position="205"/>
    </location>
</feature>
<evidence type="ECO:0000256" key="1">
    <source>
        <dbReference type="SAM" id="Coils"/>
    </source>
</evidence>
<feature type="coiled-coil region" evidence="1">
    <location>
        <begin position="243"/>
        <end position="378"/>
    </location>
</feature>
<protein>
    <submittedName>
        <fullName evidence="3">AAA family ATPase</fullName>
    </submittedName>
</protein>
<name>A0A7M4DB24_9BACT</name>
<dbReference type="Pfam" id="PF13476">
    <property type="entry name" value="AAA_23"/>
    <property type="match status" value="1"/>
</dbReference>
<evidence type="ECO:0000313" key="4">
    <source>
        <dbReference type="EMBL" id="MVB09058.1"/>
    </source>
</evidence>
<dbReference type="EMBL" id="WOTW01000064">
    <property type="protein sequence ID" value="MUP39853.1"/>
    <property type="molecule type" value="Genomic_DNA"/>
</dbReference>
<proteinExistence type="predicted"/>
<accession>A0A7M4DB24</accession>
<dbReference type="InterPro" id="IPR027417">
    <property type="entry name" value="P-loop_NTPase"/>
</dbReference>
<dbReference type="RefSeq" id="WP_156197211.1">
    <property type="nucleotide sequence ID" value="NZ_QTZN02000064.1"/>
</dbReference>
<evidence type="ECO:0000313" key="3">
    <source>
        <dbReference type="EMBL" id="MUP39853.1"/>
    </source>
</evidence>
<reference evidence="3 6" key="2">
    <citation type="submission" date="2019-12" db="EMBL/GenBank/DDBJ databases">
        <title>Draft genome sequence of Labilibaculum sp. strain 44 isolated from deep waters of Black Sea.</title>
        <authorList>
            <person name="Yadav S."/>
            <person name="Villanueva L."/>
        </authorList>
    </citation>
    <scope>NUCLEOTIDE SEQUENCE [LARGE SCALE GENOMIC DNA]</scope>
    <source>
        <strain evidence="3 6">44</strain>
    </source>
</reference>
<keyword evidence="1" id="KW-0175">Coiled coil</keyword>
<dbReference type="Proteomes" id="UP000285951">
    <property type="component" value="Unassembled WGS sequence"/>
</dbReference>
<keyword evidence="5" id="KW-1185">Reference proteome</keyword>
<dbReference type="GO" id="GO:0016887">
    <property type="term" value="F:ATP hydrolysis activity"/>
    <property type="evidence" value="ECO:0007669"/>
    <property type="project" value="InterPro"/>
</dbReference>
<gene>
    <name evidence="4" type="ORF">DWB62_018730</name>
    <name evidence="3" type="ORF">GNY23_18730</name>
</gene>
<dbReference type="Gene3D" id="3.40.50.300">
    <property type="entry name" value="P-loop containing nucleotide triphosphate hydrolases"/>
    <property type="match status" value="2"/>
</dbReference>
<dbReference type="Proteomes" id="UP000462449">
    <property type="component" value="Unassembled WGS sequence"/>
</dbReference>
<dbReference type="SUPFAM" id="SSF52540">
    <property type="entry name" value="P-loop containing nucleoside triphosphate hydrolases"/>
    <property type="match status" value="3"/>
</dbReference>
<dbReference type="EMBL" id="QTZN02000064">
    <property type="protein sequence ID" value="MVB09058.1"/>
    <property type="molecule type" value="Genomic_DNA"/>
</dbReference>
<reference evidence="4 5" key="1">
    <citation type="submission" date="2019-11" db="EMBL/GenBank/DDBJ databases">
        <title>Draft genome sequence of Labilibaculum sp. strain SYP isolated from Black Sea.</title>
        <authorList>
            <person name="Yadav S."/>
            <person name="Villanueva L."/>
        </authorList>
    </citation>
    <scope>NUCLEOTIDE SEQUENCE [LARGE SCALE GENOMIC DNA]</scope>
    <source>
        <strain evidence="4 5">44</strain>
    </source>
</reference>
<feature type="coiled-coil region" evidence="1">
    <location>
        <begin position="739"/>
        <end position="778"/>
    </location>
</feature>